<feature type="compositionally biased region" description="Polar residues" evidence="7">
    <location>
        <begin position="1"/>
        <end position="17"/>
    </location>
</feature>
<keyword evidence="3" id="KW-0805">Transcription regulation</keyword>
<organism evidence="9 10">
    <name type="scientific">Venustampulla echinocandica</name>
    <dbReference type="NCBI Taxonomy" id="2656787"/>
    <lineage>
        <taxon>Eukaryota</taxon>
        <taxon>Fungi</taxon>
        <taxon>Dikarya</taxon>
        <taxon>Ascomycota</taxon>
        <taxon>Pezizomycotina</taxon>
        <taxon>Leotiomycetes</taxon>
        <taxon>Helotiales</taxon>
        <taxon>Pleuroascaceae</taxon>
        <taxon>Venustampulla</taxon>
    </lineage>
</organism>
<reference evidence="9 10" key="1">
    <citation type="journal article" date="2018" name="IMA Fungus">
        <title>IMA Genome-F 9: Draft genome sequence of Annulohypoxylon stygium, Aspergillus mulundensis, Berkeleyomyces basicola (syn. Thielaviopsis basicola), Ceratocystis smalleyi, two Cercospora beticola strains, Coleophoma cylindrospora, Fusarium fracticaudum, Phialophora cf. hyalina, and Morchella septimelata.</title>
        <authorList>
            <person name="Wingfield B.D."/>
            <person name="Bills G.F."/>
            <person name="Dong Y."/>
            <person name="Huang W."/>
            <person name="Nel W.J."/>
            <person name="Swalarsk-Parry B.S."/>
            <person name="Vaghefi N."/>
            <person name="Wilken P.M."/>
            <person name="An Z."/>
            <person name="de Beer Z.W."/>
            <person name="De Vos L."/>
            <person name="Chen L."/>
            <person name="Duong T.A."/>
            <person name="Gao Y."/>
            <person name="Hammerbacher A."/>
            <person name="Kikkert J.R."/>
            <person name="Li Y."/>
            <person name="Li H."/>
            <person name="Li K."/>
            <person name="Li Q."/>
            <person name="Liu X."/>
            <person name="Ma X."/>
            <person name="Naidoo K."/>
            <person name="Pethybridge S.J."/>
            <person name="Sun J."/>
            <person name="Steenkamp E.T."/>
            <person name="van der Nest M.A."/>
            <person name="van Wyk S."/>
            <person name="Wingfield M.J."/>
            <person name="Xiong C."/>
            <person name="Yue Q."/>
            <person name="Zhang X."/>
        </authorList>
    </citation>
    <scope>NUCLEOTIDE SEQUENCE [LARGE SCALE GENOMIC DNA]</scope>
    <source>
        <strain evidence="9 10">BP 5553</strain>
    </source>
</reference>
<dbReference type="SMART" id="SM00906">
    <property type="entry name" value="Fungal_trans"/>
    <property type="match status" value="1"/>
</dbReference>
<dbReference type="GO" id="GO:0001228">
    <property type="term" value="F:DNA-binding transcription activator activity, RNA polymerase II-specific"/>
    <property type="evidence" value="ECO:0007669"/>
    <property type="project" value="TreeGrafter"/>
</dbReference>
<evidence type="ECO:0000313" key="9">
    <source>
        <dbReference type="EMBL" id="RDL29970.1"/>
    </source>
</evidence>
<dbReference type="GO" id="GO:0000978">
    <property type="term" value="F:RNA polymerase II cis-regulatory region sequence-specific DNA binding"/>
    <property type="evidence" value="ECO:0007669"/>
    <property type="project" value="TreeGrafter"/>
</dbReference>
<dbReference type="CDD" id="cd00067">
    <property type="entry name" value="GAL4"/>
    <property type="match status" value="1"/>
</dbReference>
<keyword evidence="1" id="KW-0479">Metal-binding</keyword>
<evidence type="ECO:0000256" key="6">
    <source>
        <dbReference type="ARBA" id="ARBA00023242"/>
    </source>
</evidence>
<dbReference type="InterPro" id="IPR036864">
    <property type="entry name" value="Zn2-C6_fun-type_DNA-bd_sf"/>
</dbReference>
<keyword evidence="6" id="KW-0539">Nucleus</keyword>
<comment type="caution">
    <text evidence="9">The sequence shown here is derived from an EMBL/GenBank/DDBJ whole genome shotgun (WGS) entry which is preliminary data.</text>
</comment>
<dbReference type="GO" id="GO:0005634">
    <property type="term" value="C:nucleus"/>
    <property type="evidence" value="ECO:0007669"/>
    <property type="project" value="TreeGrafter"/>
</dbReference>
<feature type="region of interest" description="Disordered" evidence="7">
    <location>
        <begin position="117"/>
        <end position="161"/>
    </location>
</feature>
<dbReference type="AlphaFoldDB" id="A0A370T900"/>
<feature type="compositionally biased region" description="Polar residues" evidence="7">
    <location>
        <begin position="142"/>
        <end position="160"/>
    </location>
</feature>
<dbReference type="InterPro" id="IPR051430">
    <property type="entry name" value="Fungal_TF_Env_Response"/>
</dbReference>
<proteinExistence type="predicted"/>
<dbReference type="SUPFAM" id="SSF57701">
    <property type="entry name" value="Zn2/Cys6 DNA-binding domain"/>
    <property type="match status" value="1"/>
</dbReference>
<evidence type="ECO:0000256" key="7">
    <source>
        <dbReference type="SAM" id="MobiDB-lite"/>
    </source>
</evidence>
<evidence type="ECO:0000256" key="5">
    <source>
        <dbReference type="ARBA" id="ARBA00023163"/>
    </source>
</evidence>
<keyword evidence="5" id="KW-0804">Transcription</keyword>
<gene>
    <name evidence="9" type="ORF">BP5553_10597</name>
</gene>
<keyword evidence="2" id="KW-0862">Zinc</keyword>
<dbReference type="GO" id="GO:0006351">
    <property type="term" value="P:DNA-templated transcription"/>
    <property type="evidence" value="ECO:0007669"/>
    <property type="project" value="InterPro"/>
</dbReference>
<protein>
    <recommendedName>
        <fullName evidence="8">Zn(2)-C6 fungal-type domain-containing protein</fullName>
    </recommendedName>
</protein>
<dbReference type="Pfam" id="PF04082">
    <property type="entry name" value="Fungal_trans"/>
    <property type="match status" value="1"/>
</dbReference>
<evidence type="ECO:0000313" key="10">
    <source>
        <dbReference type="Proteomes" id="UP000254866"/>
    </source>
</evidence>
<dbReference type="EMBL" id="NPIC01000017">
    <property type="protein sequence ID" value="RDL29970.1"/>
    <property type="molecule type" value="Genomic_DNA"/>
</dbReference>
<dbReference type="Proteomes" id="UP000254866">
    <property type="component" value="Unassembled WGS sequence"/>
</dbReference>
<accession>A0A370T900</accession>
<dbReference type="PANTHER" id="PTHR31944">
    <property type="entry name" value="HEME-RESPONSIVE ZINC FINGER TRANSCRIPTION FACTOR HAP1"/>
    <property type="match status" value="1"/>
</dbReference>
<sequence length="810" mass="90613">MDVNNDTSQRLDNNNNTPPIPLPAPETVPTLAATNPTRKRRRPALSCAECRRRKIKCDRNIPCGQCTQSKSATCTYSPESFTARNAPNAKLGAAASSSGVVAGPSVVEGTADIQTHRVSKNASPPPQPSPAVSDNLPDDHSCISQLKNPGASNQAGQNSGHVEELVQRVQKLEQLLASTSIVGHGDGSPSVSRVPAKDLRGNMSKTRFYGQSHWMHAFAQARKIMCFEFNLAGNGSINLADKAADIELNALINKSKVIARKIKAAQEPQWPLWGSDYKQFMPPRELADRLVHMYLRTYESIHRILHVPSFHKEYAQYWKSPQTAPISSTIKIFLVLAIGTCFYRGGDFEDLRRQAQQWIYAAQSWLSAPNEKGRLNTSTIQVQCLLLLARPIYNIGGDMIWITAGSVMRAAINMGFHRDPKHFPRISMLHGEVRRRLWATILEINIISSLDSGMPPLISLQDFDTEAPANIDDEDISESSVTRPTSKPWGVFTQTSIQLAALSSLPTRLEVTRLTNDFRYEPTYDEVIRLGGELMKTYKENHRFMCQASQAANQGHQMATQLRRKLLDLTTQRLILALHRPFAMKAKTDPRFYYSHKTYLDCAMAVLAHPELDSSTPPATPDNGELQDDYTRLRLVSGGFLKEIIIHAAIVIYLEVIQPLEEDPSLSFSHERKLYRAPFRRLLEEVLELSGQRIQLGETNAKGHLMFSIALAHIDAMETGQPSEEAIIQAARKSITLCCKWLEARMPPLEDDGKGNVKQQEYGTAAESTNSAEWPADDMDFTMQDWSMMDFSAPDTWLFPAWVDESNSWE</sequence>
<feature type="region of interest" description="Disordered" evidence="7">
    <location>
        <begin position="749"/>
        <end position="770"/>
    </location>
</feature>
<feature type="region of interest" description="Disordered" evidence="7">
    <location>
        <begin position="1"/>
        <end position="42"/>
    </location>
</feature>
<dbReference type="OrthoDB" id="4337792at2759"/>
<dbReference type="Gene3D" id="4.10.240.10">
    <property type="entry name" value="Zn(2)-C6 fungal-type DNA-binding domain"/>
    <property type="match status" value="1"/>
</dbReference>
<keyword evidence="4" id="KW-0238">DNA-binding</keyword>
<dbReference type="PANTHER" id="PTHR31944:SF131">
    <property type="entry name" value="HEME-RESPONSIVE ZINC FINGER TRANSCRIPTION FACTOR HAP1"/>
    <property type="match status" value="1"/>
</dbReference>
<feature type="compositionally biased region" description="Polar residues" evidence="7">
    <location>
        <begin position="757"/>
        <end position="770"/>
    </location>
</feature>
<keyword evidence="10" id="KW-1185">Reference proteome</keyword>
<name>A0A370T900_9HELO</name>
<dbReference type="PROSITE" id="PS00463">
    <property type="entry name" value="ZN2_CY6_FUNGAL_1"/>
    <property type="match status" value="1"/>
</dbReference>
<dbReference type="CDD" id="cd12148">
    <property type="entry name" value="fungal_TF_MHR"/>
    <property type="match status" value="1"/>
</dbReference>
<evidence type="ECO:0000256" key="1">
    <source>
        <dbReference type="ARBA" id="ARBA00022723"/>
    </source>
</evidence>
<dbReference type="InterPro" id="IPR007219">
    <property type="entry name" value="XnlR_reg_dom"/>
</dbReference>
<evidence type="ECO:0000256" key="4">
    <source>
        <dbReference type="ARBA" id="ARBA00023125"/>
    </source>
</evidence>
<evidence type="ECO:0000256" key="3">
    <source>
        <dbReference type="ARBA" id="ARBA00023015"/>
    </source>
</evidence>
<evidence type="ECO:0000259" key="8">
    <source>
        <dbReference type="PROSITE" id="PS50048"/>
    </source>
</evidence>
<dbReference type="RefSeq" id="XP_031864660.1">
    <property type="nucleotide sequence ID" value="XM_032019220.1"/>
</dbReference>
<dbReference type="InterPro" id="IPR001138">
    <property type="entry name" value="Zn2Cys6_DnaBD"/>
</dbReference>
<dbReference type="SMART" id="SM00066">
    <property type="entry name" value="GAL4"/>
    <property type="match status" value="1"/>
</dbReference>
<dbReference type="GO" id="GO:0008270">
    <property type="term" value="F:zinc ion binding"/>
    <property type="evidence" value="ECO:0007669"/>
    <property type="project" value="InterPro"/>
</dbReference>
<dbReference type="Pfam" id="PF00172">
    <property type="entry name" value="Zn_clus"/>
    <property type="match status" value="1"/>
</dbReference>
<evidence type="ECO:0000256" key="2">
    <source>
        <dbReference type="ARBA" id="ARBA00022833"/>
    </source>
</evidence>
<feature type="domain" description="Zn(2)-C6 fungal-type" evidence="8">
    <location>
        <begin position="46"/>
        <end position="76"/>
    </location>
</feature>
<dbReference type="PROSITE" id="PS50048">
    <property type="entry name" value="ZN2_CY6_FUNGAL_2"/>
    <property type="match status" value="1"/>
</dbReference>
<dbReference type="GeneID" id="43603446"/>